<name>A0ABU2VSY1_9ACTN</name>
<dbReference type="Pfam" id="PF03259">
    <property type="entry name" value="Robl_LC7"/>
    <property type="match status" value="1"/>
</dbReference>
<keyword evidence="3" id="KW-1185">Reference proteome</keyword>
<evidence type="ECO:0000313" key="2">
    <source>
        <dbReference type="EMBL" id="MDT0488413.1"/>
    </source>
</evidence>
<protein>
    <submittedName>
        <fullName evidence="2">Roadblock/LC7 domain-containing protein</fullName>
    </submittedName>
</protein>
<dbReference type="SUPFAM" id="SSF103196">
    <property type="entry name" value="Roadblock/LC7 domain"/>
    <property type="match status" value="1"/>
</dbReference>
<organism evidence="2 3">
    <name type="scientific">Streptomyces doebereineriae</name>
    <dbReference type="NCBI Taxonomy" id="3075528"/>
    <lineage>
        <taxon>Bacteria</taxon>
        <taxon>Bacillati</taxon>
        <taxon>Actinomycetota</taxon>
        <taxon>Actinomycetes</taxon>
        <taxon>Kitasatosporales</taxon>
        <taxon>Streptomycetaceae</taxon>
        <taxon>Streptomyces</taxon>
    </lineage>
</organism>
<dbReference type="Proteomes" id="UP001183824">
    <property type="component" value="Unassembled WGS sequence"/>
</dbReference>
<gene>
    <name evidence="2" type="ORF">RNB18_51150</name>
</gene>
<dbReference type="InterPro" id="IPR053141">
    <property type="entry name" value="Mycobact_SerProt_Inhib_Rv3364c"/>
</dbReference>
<proteinExistence type="predicted"/>
<dbReference type="PANTHER" id="PTHR36222">
    <property type="entry name" value="SERINE PROTEASE INHIBITOR RV3364C"/>
    <property type="match status" value="1"/>
</dbReference>
<feature type="domain" description="Roadblock/LAMTOR2" evidence="1">
    <location>
        <begin position="20"/>
        <end position="115"/>
    </location>
</feature>
<dbReference type="Gene3D" id="3.30.450.30">
    <property type="entry name" value="Dynein light chain 2a, cytoplasmic"/>
    <property type="match status" value="1"/>
</dbReference>
<feature type="non-terminal residue" evidence="2">
    <location>
        <position position="132"/>
    </location>
</feature>
<sequence>MSSPGRYRASGTPLAERRDYSEHAQRLFDDTGAQAVVLFTGDGIIAGRNQEASQEQAEQASAICTSLFSTALTASELFPVDGAGELPLRQVTVEDGNRFVIVAQAGSNVRVVVYTHPGADLGAVSYKIARFA</sequence>
<dbReference type="EMBL" id="JAVREZ010000146">
    <property type="protein sequence ID" value="MDT0488413.1"/>
    <property type="molecule type" value="Genomic_DNA"/>
</dbReference>
<reference evidence="3" key="1">
    <citation type="submission" date="2023-07" db="EMBL/GenBank/DDBJ databases">
        <title>30 novel species of actinomycetes from the DSMZ collection.</title>
        <authorList>
            <person name="Nouioui I."/>
        </authorList>
    </citation>
    <scope>NUCLEOTIDE SEQUENCE [LARGE SCALE GENOMIC DNA]</scope>
    <source>
        <strain evidence="3">DSM 41640</strain>
    </source>
</reference>
<dbReference type="RefSeq" id="WP_311720941.1">
    <property type="nucleotide sequence ID" value="NZ_JAVREZ010000146.1"/>
</dbReference>
<accession>A0ABU2VSY1</accession>
<evidence type="ECO:0000313" key="3">
    <source>
        <dbReference type="Proteomes" id="UP001183824"/>
    </source>
</evidence>
<dbReference type="SMART" id="SM00960">
    <property type="entry name" value="Robl_LC7"/>
    <property type="match status" value="1"/>
</dbReference>
<comment type="caution">
    <text evidence="2">The sequence shown here is derived from an EMBL/GenBank/DDBJ whole genome shotgun (WGS) entry which is preliminary data.</text>
</comment>
<evidence type="ECO:0000259" key="1">
    <source>
        <dbReference type="SMART" id="SM00960"/>
    </source>
</evidence>
<dbReference type="PANTHER" id="PTHR36222:SF1">
    <property type="entry name" value="SERINE PROTEASE INHIBITOR RV3364C"/>
    <property type="match status" value="1"/>
</dbReference>
<dbReference type="InterPro" id="IPR004942">
    <property type="entry name" value="Roadblock/LAMTOR2_dom"/>
</dbReference>